<dbReference type="SUPFAM" id="SSF51004">
    <property type="entry name" value="C-terminal (heme d1) domain of cytochrome cd1-nitrite reductase"/>
    <property type="match status" value="1"/>
</dbReference>
<protein>
    <submittedName>
        <fullName evidence="2">YncE family protein</fullName>
    </submittedName>
</protein>
<organism evidence="2 3">
    <name type="scientific">Paraburkholderia podalyriae</name>
    <dbReference type="NCBI Taxonomy" id="1938811"/>
    <lineage>
        <taxon>Bacteria</taxon>
        <taxon>Pseudomonadati</taxon>
        <taxon>Pseudomonadota</taxon>
        <taxon>Betaproteobacteria</taxon>
        <taxon>Burkholderiales</taxon>
        <taxon>Burkholderiaceae</taxon>
        <taxon>Paraburkholderia</taxon>
    </lineage>
</organism>
<dbReference type="InterPro" id="IPR011964">
    <property type="entry name" value="YVTN_b-propeller_repeat"/>
</dbReference>
<reference evidence="2 3" key="1">
    <citation type="submission" date="2019-09" db="EMBL/GenBank/DDBJ databases">
        <title>Paraburkholderia podalyriae sp. nov., A South African Podalyria-associated rhizobium.</title>
        <authorList>
            <person name="Mavima L."/>
            <person name="Beukes C.W."/>
            <person name="Palmer M."/>
            <person name="De Meyer S.E."/>
            <person name="James E.K."/>
            <person name="Maluk M."/>
            <person name="Avontuur J.R."/>
            <person name="Chan W.Y."/>
            <person name="Venter S.N."/>
            <person name="Steenkamp E.T."/>
        </authorList>
    </citation>
    <scope>NUCLEOTIDE SEQUENCE [LARGE SCALE GENOMIC DNA]</scope>
    <source>
        <strain evidence="2 3">WC7.3b</strain>
    </source>
</reference>
<name>A0ABR7PZG2_9BURK</name>
<evidence type="ECO:0000313" key="3">
    <source>
        <dbReference type="Proteomes" id="UP000736373"/>
    </source>
</evidence>
<keyword evidence="3" id="KW-1185">Reference proteome</keyword>
<feature type="signal peptide" evidence="1">
    <location>
        <begin position="1"/>
        <end position="27"/>
    </location>
</feature>
<accession>A0ABR7PZG2</accession>
<keyword evidence="1" id="KW-0732">Signal</keyword>
<evidence type="ECO:0000313" key="2">
    <source>
        <dbReference type="EMBL" id="MBC8751670.1"/>
    </source>
</evidence>
<dbReference type="EMBL" id="VZQQ01000062">
    <property type="protein sequence ID" value="MBC8751670.1"/>
    <property type="molecule type" value="Genomic_DNA"/>
</dbReference>
<dbReference type="InterPro" id="IPR015943">
    <property type="entry name" value="WD40/YVTN_repeat-like_dom_sf"/>
</dbReference>
<dbReference type="PANTHER" id="PTHR47197:SF3">
    <property type="entry name" value="DIHYDRO-HEME D1 DEHYDROGENASE"/>
    <property type="match status" value="1"/>
</dbReference>
<dbReference type="Proteomes" id="UP000736373">
    <property type="component" value="Unassembled WGS sequence"/>
</dbReference>
<proteinExistence type="predicted"/>
<dbReference type="InterPro" id="IPR051200">
    <property type="entry name" value="Host-pathogen_enzymatic-act"/>
</dbReference>
<dbReference type="InterPro" id="IPR011048">
    <property type="entry name" value="Haem_d1_sf"/>
</dbReference>
<dbReference type="NCBIfam" id="TIGR02276">
    <property type="entry name" value="beta_rpt_yvtn"/>
    <property type="match status" value="1"/>
</dbReference>
<dbReference type="Gene3D" id="2.130.10.10">
    <property type="entry name" value="YVTN repeat-like/Quinoprotein amine dehydrogenase"/>
    <property type="match status" value="2"/>
</dbReference>
<feature type="chain" id="PRO_5047130441" evidence="1">
    <location>
        <begin position="28"/>
        <end position="359"/>
    </location>
</feature>
<sequence>MMKLKTLVQAAMAVGLSSTLLCGALHAAPIAGHTQFELMKRYALSGNDRWDYVAYDAVRHHLFISRDNHVQVMDTVTGKQVGEIRNTDGVHGFAFVQKLRLGFITNGRADTITVVDLDTLKTVDTIKAGGPDPDGILYVPGLSRLYTSNGHDKSVSAIDPVTRKIVATMPVGGKPETAAADNQGRIFVNVEDKGEIVEMDGKTNQVLAHWTLANCEEPSGLAIDTKTERLFTVCSNKHMMVIDANSGREVAQLPIGGHPDATAFDPVLKTAFSSNGEDGTLTVVHEDDANHFTVLQNMTTQQGAKSMALDSDHHRVYLVSAQFTPAAAATADNPHPRPGVAPDTFNVLVAQPKSQSAGN</sequence>
<comment type="caution">
    <text evidence="2">The sequence shown here is derived from an EMBL/GenBank/DDBJ whole genome shotgun (WGS) entry which is preliminary data.</text>
</comment>
<gene>
    <name evidence="2" type="ORF">F6X42_35740</name>
</gene>
<dbReference type="PANTHER" id="PTHR47197">
    <property type="entry name" value="PROTEIN NIRF"/>
    <property type="match status" value="1"/>
</dbReference>
<evidence type="ECO:0000256" key="1">
    <source>
        <dbReference type="SAM" id="SignalP"/>
    </source>
</evidence>